<evidence type="ECO:0000313" key="10">
    <source>
        <dbReference type="EMBL" id="ADP81617.1"/>
    </source>
</evidence>
<dbReference type="InterPro" id="IPR000719">
    <property type="entry name" value="Prot_kinase_dom"/>
</dbReference>
<keyword evidence="4 6" id="KW-0067">ATP-binding</keyword>
<dbReference type="KEGG" id="fri:FraEuI1c_3610"/>
<dbReference type="RefSeq" id="WP_013424735.1">
    <property type="nucleotide sequence ID" value="NC_014666.1"/>
</dbReference>
<dbReference type="InterPro" id="IPR013222">
    <property type="entry name" value="Glyco_hyd_98_carb-bd"/>
</dbReference>
<dbReference type="Proteomes" id="UP000002484">
    <property type="component" value="Chromosome"/>
</dbReference>
<name>E3J0I8_PSEI1</name>
<dbReference type="InterPro" id="IPR008271">
    <property type="entry name" value="Ser/Thr_kinase_AS"/>
</dbReference>
<dbReference type="GO" id="GO:0005524">
    <property type="term" value="F:ATP binding"/>
    <property type="evidence" value="ECO:0007669"/>
    <property type="project" value="UniProtKB-UniRule"/>
</dbReference>
<evidence type="ECO:0000259" key="9">
    <source>
        <dbReference type="PROSITE" id="PS50011"/>
    </source>
</evidence>
<dbReference type="InterPro" id="IPR038637">
    <property type="entry name" value="NPCBM_sf"/>
</dbReference>
<feature type="domain" description="Protein kinase" evidence="9">
    <location>
        <begin position="37"/>
        <end position="294"/>
    </location>
</feature>
<reference evidence="10 11" key="1">
    <citation type="submission" date="2010-10" db="EMBL/GenBank/DDBJ databases">
        <title>Complete sequence of Frankia sp. EuI1c.</title>
        <authorList>
            <consortium name="US DOE Joint Genome Institute"/>
            <person name="Lucas S."/>
            <person name="Copeland A."/>
            <person name="Lapidus A."/>
            <person name="Cheng J.-F."/>
            <person name="Bruce D."/>
            <person name="Goodwin L."/>
            <person name="Pitluck S."/>
            <person name="Chertkov O."/>
            <person name="Detter J.C."/>
            <person name="Han C."/>
            <person name="Tapia R."/>
            <person name="Land M."/>
            <person name="Hauser L."/>
            <person name="Jeffries C."/>
            <person name="Kyrpides N."/>
            <person name="Ivanova N."/>
            <person name="Mikhailova N."/>
            <person name="Beauchemin N."/>
            <person name="Sen A."/>
            <person name="Sur S.A."/>
            <person name="Gtari M."/>
            <person name="Wall L."/>
            <person name="Tisa L."/>
            <person name="Woyke T."/>
        </authorList>
    </citation>
    <scope>NUCLEOTIDE SEQUENCE [LARGE SCALE GENOMIC DNA]</scope>
    <source>
        <strain evidence="11">DSM 45817 / CECT 9037 / EuI1c</strain>
    </source>
</reference>
<dbReference type="HOGENOM" id="CLU_000288_135_1_11"/>
<dbReference type="Gene3D" id="3.30.200.20">
    <property type="entry name" value="Phosphorylase Kinase, domain 1"/>
    <property type="match status" value="1"/>
</dbReference>
<dbReference type="Pfam" id="PF08305">
    <property type="entry name" value="NPCBM"/>
    <property type="match status" value="1"/>
</dbReference>
<dbReference type="PANTHER" id="PTHR43289:SF34">
    <property type="entry name" value="SERINE_THREONINE-PROTEIN KINASE YBDM-RELATED"/>
    <property type="match status" value="1"/>
</dbReference>
<keyword evidence="2 6" id="KW-0547">Nucleotide-binding</keyword>
<dbReference type="SUPFAM" id="SSF49785">
    <property type="entry name" value="Galactose-binding domain-like"/>
    <property type="match status" value="1"/>
</dbReference>
<gene>
    <name evidence="10" type="ordered locus">FraEuI1c_3610</name>
</gene>
<keyword evidence="8" id="KW-1133">Transmembrane helix</keyword>
<evidence type="ECO:0000256" key="1">
    <source>
        <dbReference type="ARBA" id="ARBA00022679"/>
    </source>
</evidence>
<dbReference type="InterPro" id="IPR008979">
    <property type="entry name" value="Galactose-bd-like_sf"/>
</dbReference>
<accession>E3J0I8</accession>
<dbReference type="PROSITE" id="PS00108">
    <property type="entry name" value="PROTEIN_KINASE_ST"/>
    <property type="match status" value="1"/>
</dbReference>
<protein>
    <submittedName>
        <fullName evidence="10">Serine/threonine protein kinase</fullName>
    </submittedName>
</protein>
<dbReference type="GO" id="GO:0004674">
    <property type="term" value="F:protein serine/threonine kinase activity"/>
    <property type="evidence" value="ECO:0007669"/>
    <property type="project" value="UniProtKB-KW"/>
</dbReference>
<dbReference type="STRING" id="298654.FraEuI1c_3610"/>
<dbReference type="AlphaFoldDB" id="E3J0I8"/>
<feature type="transmembrane region" description="Helical" evidence="8">
    <location>
        <begin position="390"/>
        <end position="412"/>
    </location>
</feature>
<feature type="region of interest" description="Disordered" evidence="7">
    <location>
        <begin position="325"/>
        <end position="352"/>
    </location>
</feature>
<dbReference type="PANTHER" id="PTHR43289">
    <property type="entry name" value="MITOGEN-ACTIVATED PROTEIN KINASE KINASE KINASE 20-RELATED"/>
    <property type="match status" value="1"/>
</dbReference>
<evidence type="ECO:0000256" key="8">
    <source>
        <dbReference type="SAM" id="Phobius"/>
    </source>
</evidence>
<keyword evidence="8" id="KW-0812">Transmembrane</keyword>
<dbReference type="SMART" id="SM00220">
    <property type="entry name" value="S_TKc"/>
    <property type="match status" value="1"/>
</dbReference>
<dbReference type="InterPro" id="IPR017441">
    <property type="entry name" value="Protein_kinase_ATP_BS"/>
</dbReference>
<dbReference type="PROSITE" id="PS50011">
    <property type="entry name" value="PROTEIN_KINASE_DOM"/>
    <property type="match status" value="1"/>
</dbReference>
<keyword evidence="1" id="KW-0808">Transferase</keyword>
<keyword evidence="5" id="KW-0675">Receptor</keyword>
<feature type="region of interest" description="Disordered" evidence="7">
    <location>
        <begin position="418"/>
        <end position="455"/>
    </location>
</feature>
<dbReference type="PROSITE" id="PS00107">
    <property type="entry name" value="PROTEIN_KINASE_ATP"/>
    <property type="match status" value="1"/>
</dbReference>
<evidence type="ECO:0000256" key="3">
    <source>
        <dbReference type="ARBA" id="ARBA00022777"/>
    </source>
</evidence>
<dbReference type="InterPro" id="IPR011009">
    <property type="entry name" value="Kinase-like_dom_sf"/>
</dbReference>
<dbReference type="SMART" id="SM00776">
    <property type="entry name" value="NPCBM"/>
    <property type="match status" value="1"/>
</dbReference>
<keyword evidence="11" id="KW-1185">Reference proteome</keyword>
<sequence length="604" mass="63310">MSVGESVESTPPGTSAPAWAAAFSRLDSQDPRTISGYLLRARIGAGGMGAVYLSYTPGGRPVAVKVARPEFASDPEFRRRFEKEVKIAQRVQGLYTVPVVDFDPNATLPWLATAYVPAPSLASAVARQGPLPKETVLVMVAGVAEALQSIHAAGVIHRDLKPGNVLLAADGPRVIDFGISRAVEATSAALTATGARVGTPAFMAPEQVRGKVLGPAGDLFSLGSTAYYAVTGEFPFGGDAAVFHRITQEQPDWESCPDELRPLLERCIEKDPESRPTPAELIEMCRAASTDERLRIGDGWLPATVHADLTRYALTEAAPSLAVDPTPAPTPVASQPMAGPAPWPFQPPVPPQQGYVPRQQGYVPPLQVPRPWSPAVPPHPRRPFRWTSPLVLGAVGGALVLVLLIVLIASLGNGAGGGDNATNRPGATTVAAPPSDGAGADGGAASPSSSAVVQSVPPAPLDSYLADLDVVQRDLGYAGNEDAGDATISGVTYVHSVRLTARYGPYDGDSKVSVYVEYDLGRHYARFRATVGLADQATSGTVYEIAIAGDGRSLFSRTVQLGDSVPVDLDITGVLRLRLTLTKVQADTEDRSVAVFGDARITAG</sequence>
<evidence type="ECO:0000256" key="4">
    <source>
        <dbReference type="ARBA" id="ARBA00022840"/>
    </source>
</evidence>
<organism evidence="10 11">
    <name type="scientific">Pseudofrankia inefficax (strain DSM 45817 / CECT 9037 / DDB 130130 / EuI1c)</name>
    <name type="common">Frankia inefficax</name>
    <dbReference type="NCBI Taxonomy" id="298654"/>
    <lineage>
        <taxon>Bacteria</taxon>
        <taxon>Bacillati</taxon>
        <taxon>Actinomycetota</taxon>
        <taxon>Actinomycetes</taxon>
        <taxon>Frankiales</taxon>
        <taxon>Frankiaceae</taxon>
        <taxon>Pseudofrankia</taxon>
    </lineage>
</organism>
<dbReference type="SUPFAM" id="SSF56112">
    <property type="entry name" value="Protein kinase-like (PK-like)"/>
    <property type="match status" value="1"/>
</dbReference>
<proteinExistence type="predicted"/>
<keyword evidence="3 10" id="KW-0418">Kinase</keyword>
<dbReference type="Pfam" id="PF00069">
    <property type="entry name" value="Pkinase"/>
    <property type="match status" value="1"/>
</dbReference>
<evidence type="ECO:0000256" key="6">
    <source>
        <dbReference type="PROSITE-ProRule" id="PRU10141"/>
    </source>
</evidence>
<feature type="compositionally biased region" description="Pro residues" evidence="7">
    <location>
        <begin position="339"/>
        <end position="351"/>
    </location>
</feature>
<feature type="binding site" evidence="6">
    <location>
        <position position="65"/>
    </location>
    <ligand>
        <name>ATP</name>
        <dbReference type="ChEBI" id="CHEBI:30616"/>
    </ligand>
</feature>
<dbReference type="OrthoDB" id="9762169at2"/>
<dbReference type="Gene3D" id="2.60.120.1060">
    <property type="entry name" value="NPCBM/NEW2 domain"/>
    <property type="match status" value="1"/>
</dbReference>
<keyword evidence="8" id="KW-0472">Membrane</keyword>
<dbReference type="EMBL" id="CP002299">
    <property type="protein sequence ID" value="ADP81617.1"/>
    <property type="molecule type" value="Genomic_DNA"/>
</dbReference>
<evidence type="ECO:0000313" key="11">
    <source>
        <dbReference type="Proteomes" id="UP000002484"/>
    </source>
</evidence>
<keyword evidence="10" id="KW-0723">Serine/threonine-protein kinase</keyword>
<evidence type="ECO:0000256" key="5">
    <source>
        <dbReference type="ARBA" id="ARBA00023170"/>
    </source>
</evidence>
<dbReference type="eggNOG" id="COG0515">
    <property type="taxonomic scope" value="Bacteria"/>
</dbReference>
<evidence type="ECO:0000256" key="7">
    <source>
        <dbReference type="SAM" id="MobiDB-lite"/>
    </source>
</evidence>
<dbReference type="Gene3D" id="1.10.510.10">
    <property type="entry name" value="Transferase(Phosphotransferase) domain 1"/>
    <property type="match status" value="1"/>
</dbReference>
<feature type="compositionally biased region" description="Low complexity" evidence="7">
    <location>
        <begin position="430"/>
        <end position="455"/>
    </location>
</feature>
<dbReference type="InParanoid" id="E3J0I8"/>
<evidence type="ECO:0000256" key="2">
    <source>
        <dbReference type="ARBA" id="ARBA00022741"/>
    </source>
</evidence>
<dbReference type="CDD" id="cd14014">
    <property type="entry name" value="STKc_PknB_like"/>
    <property type="match status" value="1"/>
</dbReference>